<dbReference type="PANTHER" id="PTHR42901:SF1">
    <property type="entry name" value="ALCOHOL DEHYDROGENASE"/>
    <property type="match status" value="1"/>
</dbReference>
<proteinExistence type="inferred from homology"/>
<dbReference type="Pfam" id="PF00106">
    <property type="entry name" value="adh_short"/>
    <property type="match status" value="1"/>
</dbReference>
<dbReference type="InterPro" id="IPR020904">
    <property type="entry name" value="Sc_DH/Rdtase_CS"/>
</dbReference>
<dbReference type="OrthoDB" id="9775296at2"/>
<dbReference type="InterPro" id="IPR036291">
    <property type="entry name" value="NAD(P)-bd_dom_sf"/>
</dbReference>
<dbReference type="PRINTS" id="PR00080">
    <property type="entry name" value="SDRFAMILY"/>
</dbReference>
<evidence type="ECO:0000313" key="4">
    <source>
        <dbReference type="EMBL" id="AHK22347.1"/>
    </source>
</evidence>
<dbReference type="GO" id="GO:0031132">
    <property type="term" value="F:serine 3-dehydrogenase activity"/>
    <property type="evidence" value="ECO:0007669"/>
    <property type="project" value="UniProtKB-EC"/>
</dbReference>
<dbReference type="eggNOG" id="COG0300">
    <property type="taxonomic scope" value="Bacteria"/>
</dbReference>
<dbReference type="EC" id="1.1.1.276" evidence="4"/>
<dbReference type="Proteomes" id="UP000019450">
    <property type="component" value="Chromosome"/>
</dbReference>
<dbReference type="HOGENOM" id="CLU_010194_2_1_14"/>
<dbReference type="KEGG" id="hcr:X271_00241"/>
<dbReference type="PRINTS" id="PR00081">
    <property type="entry name" value="GDHRDH"/>
</dbReference>
<dbReference type="PROSITE" id="PS00061">
    <property type="entry name" value="ADH_SHORT"/>
    <property type="match status" value="1"/>
</dbReference>
<organism evidence="4 5">
    <name type="scientific">Candidatus Hepatoplasma crinochetorum Av</name>
    <dbReference type="NCBI Taxonomy" id="1427984"/>
    <lineage>
        <taxon>Bacteria</taxon>
        <taxon>Bacillati</taxon>
        <taxon>Mycoplasmatota</taxon>
        <taxon>Mollicutes</taxon>
        <taxon>Candidatus Hepatoplasmataceae</taxon>
        <taxon>Candidatus Hepatoplasma</taxon>
    </lineage>
</organism>
<sequence length="253" mass="29143">MKYTVITGASSGIGKETAIYFASKGHNIIIVARRKELLNNLKKEIENKYKVKVLIYIYDLTNINNVLKFYQKIKDHQLEILINNAGFGDRNDPWDSDLHKIKMMIDLNITSLTYLSILFIKDNINKDSQIINISSTAGYKIWKGGVIYSASKFYVSVFSEGTAKLLKNQKAKLKMKVLAPSSTKTEFVERSIIKSKVDPKLLKESEIKRKDYQKEPKLVAKYIYELYKSDKNIGIVDATKNILYLEDQYFDDL</sequence>
<dbReference type="AlphaFoldDB" id="W8GJC6"/>
<comment type="similarity">
    <text evidence="1 3">Belongs to the short-chain dehydrogenases/reductases (SDR) family.</text>
</comment>
<evidence type="ECO:0000256" key="1">
    <source>
        <dbReference type="ARBA" id="ARBA00006484"/>
    </source>
</evidence>
<evidence type="ECO:0000313" key="5">
    <source>
        <dbReference type="Proteomes" id="UP000019450"/>
    </source>
</evidence>
<reference evidence="4 5" key="1">
    <citation type="journal article" date="2014" name="Genome Biol. Evol.">
        <title>Phylogenomics of "Candidatus Hepatoplasma crinochetorum," a Lineage of Mollicutes Associated with Noninsect Arthropods.</title>
        <authorList>
            <person name="Leclercq S."/>
            <person name="Dittmer J."/>
            <person name="Bouchon D."/>
            <person name="Cordaux R."/>
        </authorList>
    </citation>
    <scope>NUCLEOTIDE SEQUENCE [LARGE SCALE GENOMIC DNA]</scope>
    <source>
        <strain evidence="4 5">Av</strain>
    </source>
</reference>
<evidence type="ECO:0000256" key="2">
    <source>
        <dbReference type="ARBA" id="ARBA00023002"/>
    </source>
</evidence>
<gene>
    <name evidence="4" type="primary">sdh_3</name>
    <name evidence="4" type="ORF">X271_00241</name>
</gene>
<keyword evidence="2 4" id="KW-0560">Oxidoreductase</keyword>
<dbReference type="InterPro" id="IPR002347">
    <property type="entry name" value="SDR_fam"/>
</dbReference>
<dbReference type="EMBL" id="CP006932">
    <property type="protein sequence ID" value="AHK22347.1"/>
    <property type="molecule type" value="Genomic_DNA"/>
</dbReference>
<accession>W8GJC6</accession>
<dbReference type="PANTHER" id="PTHR42901">
    <property type="entry name" value="ALCOHOL DEHYDROGENASE"/>
    <property type="match status" value="1"/>
</dbReference>
<dbReference type="Gene3D" id="3.40.50.720">
    <property type="entry name" value="NAD(P)-binding Rossmann-like Domain"/>
    <property type="match status" value="1"/>
</dbReference>
<keyword evidence="5" id="KW-1185">Reference proteome</keyword>
<name>W8GJC6_9MOLU</name>
<dbReference type="RefSeq" id="WP_025208649.1">
    <property type="nucleotide sequence ID" value="NZ_CP006932.1"/>
</dbReference>
<evidence type="ECO:0000256" key="3">
    <source>
        <dbReference type="RuleBase" id="RU000363"/>
    </source>
</evidence>
<protein>
    <submittedName>
        <fullName evidence="4">Serine 3-dehydrogenase</fullName>
        <ecNumber evidence="4">1.1.1.276</ecNumber>
    </submittedName>
</protein>
<dbReference type="SUPFAM" id="SSF51735">
    <property type="entry name" value="NAD(P)-binding Rossmann-fold domains"/>
    <property type="match status" value="1"/>
</dbReference>